<evidence type="ECO:0000256" key="1">
    <source>
        <dbReference type="SAM" id="MobiDB-lite"/>
    </source>
</evidence>
<reference evidence="2" key="2">
    <citation type="submission" date="2021-04" db="EMBL/GenBank/DDBJ databases">
        <authorList>
            <person name="Gilroy R."/>
        </authorList>
    </citation>
    <scope>NUCLEOTIDE SEQUENCE</scope>
    <source>
        <strain evidence="2">CHK33-7979</strain>
    </source>
</reference>
<gene>
    <name evidence="2" type="ORF">H9826_02165</name>
</gene>
<reference evidence="2" key="1">
    <citation type="journal article" date="2021" name="PeerJ">
        <title>Extensive microbial diversity within the chicken gut microbiome revealed by metagenomics and culture.</title>
        <authorList>
            <person name="Gilroy R."/>
            <person name="Ravi A."/>
            <person name="Getino M."/>
            <person name="Pursley I."/>
            <person name="Horton D.L."/>
            <person name="Alikhan N.F."/>
            <person name="Baker D."/>
            <person name="Gharbi K."/>
            <person name="Hall N."/>
            <person name="Watson M."/>
            <person name="Adriaenssens E.M."/>
            <person name="Foster-Nyarko E."/>
            <person name="Jarju S."/>
            <person name="Secka A."/>
            <person name="Antonio M."/>
            <person name="Oren A."/>
            <person name="Chaudhuri R.R."/>
            <person name="La Ragione R."/>
            <person name="Hildebrand F."/>
            <person name="Pallen M.J."/>
        </authorList>
    </citation>
    <scope>NUCLEOTIDE SEQUENCE</scope>
    <source>
        <strain evidence="2">CHK33-7979</strain>
    </source>
</reference>
<dbReference type="Proteomes" id="UP000886824">
    <property type="component" value="Unassembled WGS sequence"/>
</dbReference>
<accession>A0A9D1Z2K9</accession>
<name>A0A9D1Z2K9_9FIRM</name>
<feature type="region of interest" description="Disordered" evidence="1">
    <location>
        <begin position="33"/>
        <end position="158"/>
    </location>
</feature>
<evidence type="ECO:0000313" key="3">
    <source>
        <dbReference type="Proteomes" id="UP000886824"/>
    </source>
</evidence>
<feature type="compositionally biased region" description="Basic and acidic residues" evidence="1">
    <location>
        <begin position="84"/>
        <end position="104"/>
    </location>
</feature>
<protein>
    <submittedName>
        <fullName evidence="2">Uncharacterized protein</fullName>
    </submittedName>
</protein>
<evidence type="ECO:0000313" key="2">
    <source>
        <dbReference type="EMBL" id="HIY72767.1"/>
    </source>
</evidence>
<sequence length="158" mass="17347">MAVSGIDGGSGGYAQGGREISAIELRIRQMEAQYTQAEASQAQESDEGQENDIENLEEQIARLERQLERAGVSPETTQAGSALEGRRQEAPAERHRARQQRFDTYEAQVTEPSAGLYRPVWDQEGRPGVELIPFSEGAPFPAPEKAEHPQPKEGQTAD</sequence>
<feature type="compositionally biased region" description="Acidic residues" evidence="1">
    <location>
        <begin position="44"/>
        <end position="57"/>
    </location>
</feature>
<dbReference type="EMBL" id="DXCX01000025">
    <property type="protein sequence ID" value="HIY72767.1"/>
    <property type="molecule type" value="Genomic_DNA"/>
</dbReference>
<comment type="caution">
    <text evidence="2">The sequence shown here is derived from an EMBL/GenBank/DDBJ whole genome shotgun (WGS) entry which is preliminary data.</text>
</comment>
<organism evidence="2 3">
    <name type="scientific">Candidatus Intestinimonas merdavium</name>
    <dbReference type="NCBI Taxonomy" id="2838622"/>
    <lineage>
        <taxon>Bacteria</taxon>
        <taxon>Bacillati</taxon>
        <taxon>Bacillota</taxon>
        <taxon>Clostridia</taxon>
        <taxon>Eubacteriales</taxon>
        <taxon>Intestinimonas</taxon>
    </lineage>
</organism>
<feature type="compositionally biased region" description="Polar residues" evidence="1">
    <location>
        <begin position="33"/>
        <end position="43"/>
    </location>
</feature>
<dbReference type="AlphaFoldDB" id="A0A9D1Z2K9"/>
<proteinExistence type="predicted"/>
<feature type="compositionally biased region" description="Basic and acidic residues" evidence="1">
    <location>
        <begin position="59"/>
        <end position="68"/>
    </location>
</feature>